<dbReference type="GO" id="GO:0004540">
    <property type="term" value="F:RNA nuclease activity"/>
    <property type="evidence" value="ECO:0007669"/>
    <property type="project" value="InterPro"/>
</dbReference>
<keyword evidence="4" id="KW-0547">Nucleotide-binding</keyword>
<dbReference type="AlphaFoldDB" id="A0AAF0FP32"/>
<dbReference type="InterPro" id="IPR008201">
    <property type="entry name" value="HepT-like"/>
</dbReference>
<dbReference type="GO" id="GO:0110001">
    <property type="term" value="C:toxin-antitoxin complex"/>
    <property type="evidence" value="ECO:0007669"/>
    <property type="project" value="InterPro"/>
</dbReference>
<dbReference type="GeneID" id="79948938"/>
<dbReference type="KEGG" id="manq:L1994_01045"/>
<dbReference type="RefSeq" id="WP_278099850.1">
    <property type="nucleotide sequence ID" value="NZ_CP091092.1"/>
</dbReference>
<keyword evidence="1" id="KW-0597">Phosphoprotein</keyword>
<name>A0AAF0FP32_9EURY</name>
<protein>
    <submittedName>
        <fullName evidence="6">DUF86 domain-containing protein</fullName>
    </submittedName>
</protein>
<evidence type="ECO:0000256" key="2">
    <source>
        <dbReference type="ARBA" id="ARBA00022649"/>
    </source>
</evidence>
<keyword evidence="3" id="KW-0540">Nuclease</keyword>
<evidence type="ECO:0000313" key="7">
    <source>
        <dbReference type="Proteomes" id="UP001218895"/>
    </source>
</evidence>
<keyword evidence="7" id="KW-1185">Reference proteome</keyword>
<keyword evidence="5" id="KW-0378">Hydrolase</keyword>
<dbReference type="Pfam" id="PF01934">
    <property type="entry name" value="HepT-like"/>
    <property type="match status" value="1"/>
</dbReference>
<proteinExistence type="predicted"/>
<reference evidence="6" key="1">
    <citation type="submission" date="2022-01" db="EMBL/GenBank/DDBJ databases">
        <title>Complete genome of Methanomicrobium antiquum DSM 21220.</title>
        <authorList>
            <person name="Chen S.-C."/>
            <person name="You Y.-T."/>
            <person name="Zhou Y.-Z."/>
            <person name="Lai M.-C."/>
        </authorList>
    </citation>
    <scope>NUCLEOTIDE SEQUENCE</scope>
    <source>
        <strain evidence="6">DSM 21220</strain>
    </source>
</reference>
<sequence length="112" mass="13134">MRKERNHQDYLDDILQTIDKIELFIRDMDFDSFSNDDKTIFAVVRGLEVIGEAVKNIPENFRKNNQCIPWSEIAGMRDKLIHAYFGVDVSVVWMTVTSDLPDLKEKIETLRK</sequence>
<gene>
    <name evidence="6" type="ORF">L1994_01045</name>
</gene>
<dbReference type="Proteomes" id="UP001218895">
    <property type="component" value="Chromosome"/>
</dbReference>
<evidence type="ECO:0000256" key="5">
    <source>
        <dbReference type="ARBA" id="ARBA00022801"/>
    </source>
</evidence>
<dbReference type="GO" id="GO:0000166">
    <property type="term" value="F:nucleotide binding"/>
    <property type="evidence" value="ECO:0007669"/>
    <property type="project" value="UniProtKB-KW"/>
</dbReference>
<dbReference type="InterPro" id="IPR051813">
    <property type="entry name" value="HepT_RNase_toxin"/>
</dbReference>
<dbReference type="PANTHER" id="PTHR34139">
    <property type="entry name" value="UPF0331 PROTEIN MJ0127"/>
    <property type="match status" value="1"/>
</dbReference>
<evidence type="ECO:0000313" key="6">
    <source>
        <dbReference type="EMBL" id="WFN37012.1"/>
    </source>
</evidence>
<accession>A0AAF0FP32</accession>
<evidence type="ECO:0000256" key="3">
    <source>
        <dbReference type="ARBA" id="ARBA00022722"/>
    </source>
</evidence>
<evidence type="ECO:0000256" key="1">
    <source>
        <dbReference type="ARBA" id="ARBA00022553"/>
    </source>
</evidence>
<dbReference type="PANTHER" id="PTHR34139:SF1">
    <property type="entry name" value="RNASE MJ1380-RELATED"/>
    <property type="match status" value="1"/>
</dbReference>
<organism evidence="6 7">
    <name type="scientific">Methanomicrobium antiquum</name>
    <dbReference type="NCBI Taxonomy" id="487686"/>
    <lineage>
        <taxon>Archaea</taxon>
        <taxon>Methanobacteriati</taxon>
        <taxon>Methanobacteriota</taxon>
        <taxon>Stenosarchaea group</taxon>
        <taxon>Methanomicrobia</taxon>
        <taxon>Methanomicrobiales</taxon>
        <taxon>Methanomicrobiaceae</taxon>
        <taxon>Methanomicrobium</taxon>
    </lineage>
</organism>
<dbReference type="EMBL" id="CP091092">
    <property type="protein sequence ID" value="WFN37012.1"/>
    <property type="molecule type" value="Genomic_DNA"/>
</dbReference>
<dbReference type="GO" id="GO:0016787">
    <property type="term" value="F:hydrolase activity"/>
    <property type="evidence" value="ECO:0007669"/>
    <property type="project" value="UniProtKB-KW"/>
</dbReference>
<evidence type="ECO:0000256" key="4">
    <source>
        <dbReference type="ARBA" id="ARBA00022741"/>
    </source>
</evidence>
<keyword evidence="2" id="KW-1277">Toxin-antitoxin system</keyword>